<protein>
    <recommendedName>
        <fullName evidence="3">3-keto-5-aminohexanoate cleavage protein</fullName>
    </recommendedName>
</protein>
<sequence length="258" mass="26073">MILQACLNGSRDRREHPGLPVTAAELAAAAREAVAAGAVDLHVHPKDAAGADTLDPVAVAEAVERVRAAVPGVPVGVTTGAWAAPDPRIRAALVRSWTVLPDHASVNWHEEGADEVAAALAERGVAVEAGLFSGTDAVARFRASPRAGSVLRILAEVTDTDPGTAERSARALLDDIGTDPPAPVLLHGEDGGAWPVLRLALRQGLSTRVGLEDVLHLPDGSPAPGNAALIRAAAAGVAAAVGTAACGRRRRGAPGTGG</sequence>
<evidence type="ECO:0000313" key="1">
    <source>
        <dbReference type="EMBL" id="KAB7843752.1"/>
    </source>
</evidence>
<gene>
    <name evidence="1" type="ORF">FRZ00_17535</name>
</gene>
<evidence type="ECO:0000313" key="2">
    <source>
        <dbReference type="Proteomes" id="UP000327000"/>
    </source>
</evidence>
<dbReference type="RefSeq" id="WP_152264115.1">
    <property type="nucleotide sequence ID" value="NZ_VOKX01000032.1"/>
</dbReference>
<keyword evidence="2" id="KW-1185">Reference proteome</keyword>
<dbReference type="Proteomes" id="UP000327000">
    <property type="component" value="Unassembled WGS sequence"/>
</dbReference>
<dbReference type="Pfam" id="PF05853">
    <property type="entry name" value="BKACE"/>
    <property type="match status" value="1"/>
</dbReference>
<accession>A0A5N5W8B1</accession>
<dbReference type="PANTHER" id="PTHR37418">
    <property type="entry name" value="3-KETO-5-AMINOHEXANOATE CLEAVAGE ENZYME-RELATED"/>
    <property type="match status" value="1"/>
</dbReference>
<dbReference type="InterPro" id="IPR008567">
    <property type="entry name" value="BKACE"/>
</dbReference>
<dbReference type="AlphaFoldDB" id="A0A5N5W8B1"/>
<evidence type="ECO:0008006" key="3">
    <source>
        <dbReference type="Google" id="ProtNLM"/>
    </source>
</evidence>
<proteinExistence type="predicted"/>
<dbReference type="EMBL" id="VOKX01000032">
    <property type="protein sequence ID" value="KAB7843752.1"/>
    <property type="molecule type" value="Genomic_DNA"/>
</dbReference>
<reference evidence="1 2" key="1">
    <citation type="journal article" date="2019" name="Microb. Cell Fact.">
        <title>Exploring novel herbicidin analogues by transcriptional regulator overexpression and MS/MS molecular networking.</title>
        <authorList>
            <person name="Shi Y."/>
            <person name="Gu R."/>
            <person name="Li Y."/>
            <person name="Wang X."/>
            <person name="Ren W."/>
            <person name="Li X."/>
            <person name="Wang L."/>
            <person name="Xie Y."/>
            <person name="Hong B."/>
        </authorList>
    </citation>
    <scope>NUCLEOTIDE SEQUENCE [LARGE SCALE GENOMIC DNA]</scope>
    <source>
        <strain evidence="1 2">US-43</strain>
    </source>
</reference>
<dbReference type="InterPro" id="IPR013785">
    <property type="entry name" value="Aldolase_TIM"/>
</dbReference>
<name>A0A5N5W8B1_STRMB</name>
<dbReference type="Gene3D" id="3.20.20.70">
    <property type="entry name" value="Aldolase class I"/>
    <property type="match status" value="1"/>
</dbReference>
<dbReference type="GO" id="GO:0043720">
    <property type="term" value="F:3-keto-5-aminohexanoate cleavage activity"/>
    <property type="evidence" value="ECO:0007669"/>
    <property type="project" value="InterPro"/>
</dbReference>
<organism evidence="1 2">
    <name type="scientific">Streptomyces mobaraensis</name>
    <name type="common">Streptoverticillium mobaraense</name>
    <dbReference type="NCBI Taxonomy" id="35621"/>
    <lineage>
        <taxon>Bacteria</taxon>
        <taxon>Bacillati</taxon>
        <taxon>Actinomycetota</taxon>
        <taxon>Actinomycetes</taxon>
        <taxon>Kitasatosporales</taxon>
        <taxon>Streptomycetaceae</taxon>
        <taxon>Streptomyces</taxon>
    </lineage>
</organism>
<dbReference type="OrthoDB" id="3424160at2"/>
<dbReference type="PANTHER" id="PTHR37418:SF1">
    <property type="entry name" value="3-KETO-5-AMINOHEXANOATE CLEAVAGE PROTEIN"/>
    <property type="match status" value="1"/>
</dbReference>
<comment type="caution">
    <text evidence="1">The sequence shown here is derived from an EMBL/GenBank/DDBJ whole genome shotgun (WGS) entry which is preliminary data.</text>
</comment>